<evidence type="ECO:0000313" key="11">
    <source>
        <dbReference type="EMBL" id="CAG7631156.1"/>
    </source>
</evidence>
<comment type="subcellular location">
    <subcellularLocation>
        <location evidence="1">Nucleus</location>
    </subcellularLocation>
</comment>
<keyword evidence="6" id="KW-0805">Transcription regulation</keyword>
<feature type="domain" description="C2H2-type" evidence="10">
    <location>
        <begin position="108"/>
        <end position="136"/>
    </location>
</feature>
<keyword evidence="8" id="KW-0539">Nucleus</keyword>
<dbReference type="GO" id="GO:0008270">
    <property type="term" value="F:zinc ion binding"/>
    <property type="evidence" value="ECO:0007669"/>
    <property type="project" value="UniProtKB-KW"/>
</dbReference>
<feature type="domain" description="C2H2-type" evidence="10">
    <location>
        <begin position="194"/>
        <end position="222"/>
    </location>
</feature>
<keyword evidence="4 9" id="KW-0863">Zinc-finger</keyword>
<feature type="domain" description="C2H2-type" evidence="10">
    <location>
        <begin position="20"/>
        <end position="48"/>
    </location>
</feature>
<evidence type="ECO:0000256" key="3">
    <source>
        <dbReference type="ARBA" id="ARBA00022737"/>
    </source>
</evidence>
<feature type="domain" description="C2H2-type" evidence="10">
    <location>
        <begin position="79"/>
        <end position="107"/>
    </location>
</feature>
<keyword evidence="7" id="KW-0804">Transcription</keyword>
<accession>A0A8J2NI73</accession>
<gene>
    <name evidence="11" type="ORF">AFUS01_LOCUS110</name>
</gene>
<dbReference type="PROSITE" id="PS50157">
    <property type="entry name" value="ZINC_FINGER_C2H2_2"/>
    <property type="match status" value="10"/>
</dbReference>
<evidence type="ECO:0000256" key="1">
    <source>
        <dbReference type="ARBA" id="ARBA00004123"/>
    </source>
</evidence>
<dbReference type="PANTHER" id="PTHR47772:SF13">
    <property type="entry name" value="GASTRULA ZINC FINGER PROTEIN XLCGF49.1-LIKE-RELATED"/>
    <property type="match status" value="1"/>
</dbReference>
<dbReference type="PROSITE" id="PS00028">
    <property type="entry name" value="ZINC_FINGER_C2H2_1"/>
    <property type="match status" value="10"/>
</dbReference>
<protein>
    <recommendedName>
        <fullName evidence="10">C2H2-type domain-containing protein</fullName>
    </recommendedName>
</protein>
<evidence type="ECO:0000256" key="8">
    <source>
        <dbReference type="ARBA" id="ARBA00023242"/>
    </source>
</evidence>
<evidence type="ECO:0000256" key="9">
    <source>
        <dbReference type="PROSITE-ProRule" id="PRU00042"/>
    </source>
</evidence>
<dbReference type="Proteomes" id="UP000708208">
    <property type="component" value="Unassembled WGS sequence"/>
</dbReference>
<dbReference type="GO" id="GO:0005634">
    <property type="term" value="C:nucleus"/>
    <property type="evidence" value="ECO:0007669"/>
    <property type="project" value="UniProtKB-SubCell"/>
</dbReference>
<keyword evidence="3" id="KW-0677">Repeat</keyword>
<feature type="domain" description="C2H2-type" evidence="10">
    <location>
        <begin position="353"/>
        <end position="381"/>
    </location>
</feature>
<dbReference type="EMBL" id="CAJVCH010000222">
    <property type="protein sequence ID" value="CAG7631156.1"/>
    <property type="molecule type" value="Genomic_DNA"/>
</dbReference>
<feature type="domain" description="C2H2-type" evidence="10">
    <location>
        <begin position="323"/>
        <end position="352"/>
    </location>
</feature>
<evidence type="ECO:0000256" key="7">
    <source>
        <dbReference type="ARBA" id="ARBA00023163"/>
    </source>
</evidence>
<evidence type="ECO:0000256" key="4">
    <source>
        <dbReference type="ARBA" id="ARBA00022771"/>
    </source>
</evidence>
<keyword evidence="2" id="KW-0479">Metal-binding</keyword>
<dbReference type="SMART" id="SM00355">
    <property type="entry name" value="ZnF_C2H2"/>
    <property type="match status" value="13"/>
</dbReference>
<evidence type="ECO:0000256" key="6">
    <source>
        <dbReference type="ARBA" id="ARBA00023015"/>
    </source>
</evidence>
<dbReference type="AlphaFoldDB" id="A0A8J2NI73"/>
<keyword evidence="12" id="KW-1185">Reference proteome</keyword>
<evidence type="ECO:0000256" key="5">
    <source>
        <dbReference type="ARBA" id="ARBA00022833"/>
    </source>
</evidence>
<evidence type="ECO:0000256" key="2">
    <source>
        <dbReference type="ARBA" id="ARBA00022723"/>
    </source>
</evidence>
<dbReference type="OrthoDB" id="5803930at2759"/>
<feature type="domain" description="C2H2-type" evidence="10">
    <location>
        <begin position="139"/>
        <end position="167"/>
    </location>
</feature>
<keyword evidence="5" id="KW-0862">Zinc</keyword>
<name>A0A8J2NI73_9HEXA</name>
<sequence>MSTHTERNISETETLRRKSYVCEVCSKSFHNSSNLKKHKGLIHFAPRQFVCEITGCRRAFRTQQLLEKHRLNHSEERRLKCDMCPMTFVKLSGLEMHVVREHVVDKEFQCLVCEKGFITKKDLQDHMNDTHDRDKSSRFQCDLCPASFSGRRSLRLHLHKVHPDSKRCDLCSRAFVNQDELDLHSVIEVETKTNSCSECSLSFQSKCILNQHFLSSHENRNPGRFQTVGKAGINEEYGEFNCMLCESKYDRKSYLHCHEVTVHANADWPCRICSKVFTRKYVMILHEINVHGKESSFICEKCSKGCKSLVAYKKHLRIHDKQFKCDKCPKVFPSQRPLRIHKANIHEEGDRPYKCPKCPARFTLLSYLRTNHLPSHSDERPFACDKCPLRFKTKKCMAAHMQRNCSLK</sequence>
<reference evidence="11" key="1">
    <citation type="submission" date="2021-06" db="EMBL/GenBank/DDBJ databases">
        <authorList>
            <person name="Hodson N. C."/>
            <person name="Mongue J. A."/>
            <person name="Jaron S. K."/>
        </authorList>
    </citation>
    <scope>NUCLEOTIDE SEQUENCE</scope>
</reference>
<feature type="domain" description="C2H2-type" evidence="10">
    <location>
        <begin position="49"/>
        <end position="78"/>
    </location>
</feature>
<dbReference type="Pfam" id="PF00096">
    <property type="entry name" value="zf-C2H2"/>
    <property type="match status" value="5"/>
</dbReference>
<feature type="domain" description="C2H2-type" evidence="10">
    <location>
        <begin position="297"/>
        <end position="324"/>
    </location>
</feature>
<feature type="domain" description="C2H2-type" evidence="10">
    <location>
        <begin position="268"/>
        <end position="296"/>
    </location>
</feature>
<evidence type="ECO:0000313" key="12">
    <source>
        <dbReference type="Proteomes" id="UP000708208"/>
    </source>
</evidence>
<dbReference type="InterPro" id="IPR050636">
    <property type="entry name" value="C2H2-ZF_domain-containing"/>
</dbReference>
<evidence type="ECO:0000259" key="10">
    <source>
        <dbReference type="PROSITE" id="PS50157"/>
    </source>
</evidence>
<dbReference type="InterPro" id="IPR013087">
    <property type="entry name" value="Znf_C2H2_type"/>
</dbReference>
<organism evidence="11 12">
    <name type="scientific">Allacma fusca</name>
    <dbReference type="NCBI Taxonomy" id="39272"/>
    <lineage>
        <taxon>Eukaryota</taxon>
        <taxon>Metazoa</taxon>
        <taxon>Ecdysozoa</taxon>
        <taxon>Arthropoda</taxon>
        <taxon>Hexapoda</taxon>
        <taxon>Collembola</taxon>
        <taxon>Symphypleona</taxon>
        <taxon>Sminthuridae</taxon>
        <taxon>Allacma</taxon>
    </lineage>
</organism>
<comment type="caution">
    <text evidence="11">The sequence shown here is derived from an EMBL/GenBank/DDBJ whole genome shotgun (WGS) entry which is preliminary data.</text>
</comment>
<proteinExistence type="predicted"/>
<dbReference type="PANTHER" id="PTHR47772">
    <property type="entry name" value="ZINC FINGER PROTEIN 200"/>
    <property type="match status" value="1"/>
</dbReference>